<feature type="transmembrane region" description="Helical" evidence="1">
    <location>
        <begin position="303"/>
        <end position="322"/>
    </location>
</feature>
<dbReference type="CDD" id="cd06423">
    <property type="entry name" value="CESA_like"/>
    <property type="match status" value="1"/>
</dbReference>
<dbReference type="InterPro" id="IPR001173">
    <property type="entry name" value="Glyco_trans_2-like"/>
</dbReference>
<reference evidence="3" key="1">
    <citation type="submission" date="2020-05" db="EMBL/GenBank/DDBJ databases">
        <authorList>
            <person name="Chiriac C."/>
            <person name="Salcher M."/>
            <person name="Ghai R."/>
            <person name="Kavagutti S V."/>
        </authorList>
    </citation>
    <scope>NUCLEOTIDE SEQUENCE</scope>
</reference>
<dbReference type="PANTHER" id="PTHR43646:SF3">
    <property type="entry name" value="SLR1566 PROTEIN"/>
    <property type="match status" value="1"/>
</dbReference>
<feature type="domain" description="Glycosyltransferase 2-like" evidence="2">
    <location>
        <begin position="39"/>
        <end position="212"/>
    </location>
</feature>
<evidence type="ECO:0000256" key="1">
    <source>
        <dbReference type="SAM" id="Phobius"/>
    </source>
</evidence>
<feature type="transmembrane region" description="Helical" evidence="1">
    <location>
        <begin position="269"/>
        <end position="296"/>
    </location>
</feature>
<protein>
    <submittedName>
        <fullName evidence="3">Unannotated protein</fullName>
    </submittedName>
</protein>
<dbReference type="EMBL" id="CAFBMN010000014">
    <property type="protein sequence ID" value="CAB4900741.1"/>
    <property type="molecule type" value="Genomic_DNA"/>
</dbReference>
<dbReference type="EMBL" id="CAFAAC010000022">
    <property type="protein sequence ID" value="CAB4784371.1"/>
    <property type="molecule type" value="Genomic_DNA"/>
</dbReference>
<evidence type="ECO:0000313" key="6">
    <source>
        <dbReference type="EMBL" id="CAB5012169.1"/>
    </source>
</evidence>
<keyword evidence="1" id="KW-0812">Transmembrane</keyword>
<dbReference type="InterPro" id="IPR029044">
    <property type="entry name" value="Nucleotide-diphossugar_trans"/>
</dbReference>
<dbReference type="SUPFAM" id="SSF53448">
    <property type="entry name" value="Nucleotide-diphospho-sugar transferases"/>
    <property type="match status" value="1"/>
</dbReference>
<evidence type="ECO:0000313" key="3">
    <source>
        <dbReference type="EMBL" id="CAB4784371.1"/>
    </source>
</evidence>
<name>A0A6J6WH32_9ZZZZ</name>
<gene>
    <name evidence="3" type="ORF">UFOPK2967_00523</name>
    <name evidence="4" type="ORF">UFOPK3587_00462</name>
    <name evidence="5" type="ORF">UFOPK3984_00419</name>
    <name evidence="6" type="ORF">UFOPK4114_00317</name>
</gene>
<dbReference type="Pfam" id="PF00535">
    <property type="entry name" value="Glycos_transf_2"/>
    <property type="match status" value="1"/>
</dbReference>
<keyword evidence="1" id="KW-1133">Transmembrane helix</keyword>
<dbReference type="Gene3D" id="3.90.550.10">
    <property type="entry name" value="Spore Coat Polysaccharide Biosynthesis Protein SpsA, Chain A"/>
    <property type="match status" value="1"/>
</dbReference>
<dbReference type="AlphaFoldDB" id="A0A6J6WH32"/>
<dbReference type="EMBL" id="CAFBOP010000010">
    <property type="protein sequence ID" value="CAB4981555.1"/>
    <property type="molecule type" value="Genomic_DNA"/>
</dbReference>
<proteinExistence type="predicted"/>
<dbReference type="EMBL" id="CAFBPP010000007">
    <property type="protein sequence ID" value="CAB5012169.1"/>
    <property type="molecule type" value="Genomic_DNA"/>
</dbReference>
<keyword evidence="1" id="KW-0472">Membrane</keyword>
<evidence type="ECO:0000259" key="2">
    <source>
        <dbReference type="Pfam" id="PF00535"/>
    </source>
</evidence>
<dbReference type="PANTHER" id="PTHR43646">
    <property type="entry name" value="GLYCOSYLTRANSFERASE"/>
    <property type="match status" value="1"/>
</dbReference>
<sequence length="358" mass="39495">MNIALVLLPTLLLLNTCLNVLFLKRPAKDVPISLVKVAVLVPMRNEAHNVVALIDSLKKQVGVPNLEFVLIDDNSTDNTLQLATLNIQEDHRFRIVRGKELEKGWLGKPFALEQGRLLSDSDVIVTIDADVRLKPHAIAASLSLMSENNFDFLSPYPLQIAKSWSERLIQPLLQWSWMSTVPLGVAQKSSNPAFAVANGQFFFVSRSSLNDIGGFESIKSYVLEDIYLVRSLLRGGFHGTVANGSAIAQCQMYSSWAQLRDGYGKSLRVAFGGILGNIVAITFLALTGIIPFALALNGSTAGLIGYFLVVFSRLISAFTNKSSLSDCVFHPLSTVVLLYLLARSWWRRGTIEWKGRMV</sequence>
<feature type="transmembrane region" description="Helical" evidence="1">
    <location>
        <begin position="328"/>
        <end position="346"/>
    </location>
</feature>
<evidence type="ECO:0000313" key="4">
    <source>
        <dbReference type="EMBL" id="CAB4900741.1"/>
    </source>
</evidence>
<organism evidence="3">
    <name type="scientific">freshwater metagenome</name>
    <dbReference type="NCBI Taxonomy" id="449393"/>
    <lineage>
        <taxon>unclassified sequences</taxon>
        <taxon>metagenomes</taxon>
        <taxon>ecological metagenomes</taxon>
    </lineage>
</organism>
<evidence type="ECO:0000313" key="5">
    <source>
        <dbReference type="EMBL" id="CAB4981555.1"/>
    </source>
</evidence>
<accession>A0A6J6WH32</accession>